<name>A0ABN2W236_9ACTN</name>
<proteinExistence type="predicted"/>
<protein>
    <recommendedName>
        <fullName evidence="3">Indole-3-glycerol-phosphate synthase</fullName>
    </recommendedName>
</protein>
<dbReference type="Proteomes" id="UP001501480">
    <property type="component" value="Unassembled WGS sequence"/>
</dbReference>
<evidence type="ECO:0000313" key="2">
    <source>
        <dbReference type="Proteomes" id="UP001501480"/>
    </source>
</evidence>
<keyword evidence="2" id="KW-1185">Reference proteome</keyword>
<evidence type="ECO:0000313" key="1">
    <source>
        <dbReference type="EMBL" id="GAA2080113.1"/>
    </source>
</evidence>
<comment type="caution">
    <text evidence="1">The sequence shown here is derived from an EMBL/GenBank/DDBJ whole genome shotgun (WGS) entry which is preliminary data.</text>
</comment>
<organism evidence="1 2">
    <name type="scientific">Aeromicrobium halocynthiae</name>
    <dbReference type="NCBI Taxonomy" id="560557"/>
    <lineage>
        <taxon>Bacteria</taxon>
        <taxon>Bacillati</taxon>
        <taxon>Actinomycetota</taxon>
        <taxon>Actinomycetes</taxon>
        <taxon>Propionibacteriales</taxon>
        <taxon>Nocardioidaceae</taxon>
        <taxon>Aeromicrobium</taxon>
    </lineage>
</organism>
<reference evidence="1 2" key="1">
    <citation type="journal article" date="2019" name="Int. J. Syst. Evol. Microbiol.">
        <title>The Global Catalogue of Microorganisms (GCM) 10K type strain sequencing project: providing services to taxonomists for standard genome sequencing and annotation.</title>
        <authorList>
            <consortium name="The Broad Institute Genomics Platform"/>
            <consortium name="The Broad Institute Genome Sequencing Center for Infectious Disease"/>
            <person name="Wu L."/>
            <person name="Ma J."/>
        </authorList>
    </citation>
    <scope>NUCLEOTIDE SEQUENCE [LARGE SCALE GENOMIC DNA]</scope>
    <source>
        <strain evidence="1 2">JCM 15749</strain>
    </source>
</reference>
<accession>A0ABN2W236</accession>
<evidence type="ECO:0008006" key="3">
    <source>
        <dbReference type="Google" id="ProtNLM"/>
    </source>
</evidence>
<dbReference type="RefSeq" id="WP_344327767.1">
    <property type="nucleotide sequence ID" value="NZ_BAAAPY010000007.1"/>
</dbReference>
<dbReference type="EMBL" id="BAAAPY010000007">
    <property type="protein sequence ID" value="GAA2080113.1"/>
    <property type="molecule type" value="Genomic_DNA"/>
</dbReference>
<gene>
    <name evidence="1" type="ORF">GCM10009821_20480</name>
</gene>
<sequence>MTIACSAAGVDFTRRLVAAEQVERQLNTPGDLRAAATRLVEATERIGCRNVLGASDRANLVLAGAAMLDPQVNMVDEKVLREGAVDKVVVVEAVAVTGMFIRDCVKAAREAGAIWVAVALLKDMTGPIDVDRFGQVDDLILFD</sequence>